<dbReference type="GeneID" id="55971630"/>
<keyword evidence="2" id="KW-0479">Metal-binding</keyword>
<evidence type="ECO:0000256" key="5">
    <source>
        <dbReference type="ARBA" id="ARBA00023125"/>
    </source>
</evidence>
<dbReference type="Pfam" id="PF00172">
    <property type="entry name" value="Zn_clus"/>
    <property type="match status" value="1"/>
</dbReference>
<evidence type="ECO:0000256" key="8">
    <source>
        <dbReference type="SAM" id="MobiDB-lite"/>
    </source>
</evidence>
<evidence type="ECO:0000313" key="10">
    <source>
        <dbReference type="EMBL" id="KAF4124736.1"/>
    </source>
</evidence>
<evidence type="ECO:0000256" key="1">
    <source>
        <dbReference type="ARBA" id="ARBA00004123"/>
    </source>
</evidence>
<comment type="caution">
    <text evidence="10">The sequence shown here is derived from an EMBL/GenBank/DDBJ whole genome shotgun (WGS) entry which is preliminary data.</text>
</comment>
<evidence type="ECO:0000256" key="7">
    <source>
        <dbReference type="ARBA" id="ARBA00023242"/>
    </source>
</evidence>
<dbReference type="GO" id="GO:0043565">
    <property type="term" value="F:sequence-specific DNA binding"/>
    <property type="evidence" value="ECO:0007669"/>
    <property type="project" value="TreeGrafter"/>
</dbReference>
<dbReference type="EMBL" id="JAANYQ010000004">
    <property type="protein sequence ID" value="KAF4124736.1"/>
    <property type="molecule type" value="Genomic_DNA"/>
</dbReference>
<dbReference type="Proteomes" id="UP000749293">
    <property type="component" value="Unassembled WGS sequence"/>
</dbReference>
<dbReference type="GO" id="GO:0006351">
    <property type="term" value="P:DNA-templated transcription"/>
    <property type="evidence" value="ECO:0007669"/>
    <property type="project" value="InterPro"/>
</dbReference>
<keyword evidence="6" id="KW-0804">Transcription</keyword>
<sequence length="693" mass="78558">MTSRTATARARASCHRCHKRKKRCDRSLPFCTNCHDANVRCSFLDDDCQTASYPIAYVRNMERRLRELEQRFASDQPTDPPSAAMADDSTIYGTETSTLGVDVSTLSQQELPSALENTEPSDSSPQQARPVSQARSQVNNPSIFQEPVPPSFVGELETLSLEATAERHLGSTSGISFARLTQLVLRRLSPDRADFVFINDQENYSGSRLFAFDSPSDLMHPSLFESLNKSISIHPALFGDVVLADDVPDPSDPVADLCLPSDQSHVDRLVDFYFSHSNTLYPILYRSEIVESLRQIRLSPDGTETHPPLSLFRIWMVLAIGSTAYCSVALSEESEARLYYNKALEYLEQASAYGDMNFRHTEQGRCHSLTDYLKATLEVIMLQVSFSFFNQLGPSWSRPDTWFLVGLAARLALGMGLHTSGIYVGMPVDMVQRRKRIFFSIYMMDRVVSTALGRPFALHDDDIDTTPFAPVDDDCIRPDGILPQRELQPSLMAIPLHIVQLRRIAGKIAKQVYSNSQVSSLTMEQRNGIIRSLHQELIDWRRSMPFPLPDINDRVPHLTTNWFDFNFYTHLALLYRPSPLLPTMDQERVKTLMEAASMSLRQAFNMHRQHRLSYNWLNLLSLFTATLSLIYSTTVQPDDLVIILKETKAIDDLDLAIELFDTLGTKFPAANKIRGMIEEISRRYKDLRDSTTR</sequence>
<dbReference type="SMART" id="SM00906">
    <property type="entry name" value="Fungal_trans"/>
    <property type="match status" value="1"/>
</dbReference>
<dbReference type="OrthoDB" id="25921at2759"/>
<proteinExistence type="predicted"/>
<dbReference type="InterPro" id="IPR001138">
    <property type="entry name" value="Zn2Cys6_DnaBD"/>
</dbReference>
<dbReference type="AlphaFoldDB" id="A0A9P4YZQ0"/>
<dbReference type="PANTHER" id="PTHR47782:SF12">
    <property type="entry name" value="ZN(II)2CYS6 TRANSCRIPTION FACTOR (EUROFUNG)"/>
    <property type="match status" value="1"/>
</dbReference>
<dbReference type="InterPro" id="IPR007219">
    <property type="entry name" value="XnlR_reg_dom"/>
</dbReference>
<feature type="region of interest" description="Disordered" evidence="8">
    <location>
        <begin position="112"/>
        <end position="149"/>
    </location>
</feature>
<dbReference type="SUPFAM" id="SSF57701">
    <property type="entry name" value="Zn2/Cys6 DNA-binding domain"/>
    <property type="match status" value="1"/>
</dbReference>
<dbReference type="GO" id="GO:0045944">
    <property type="term" value="P:positive regulation of transcription by RNA polymerase II"/>
    <property type="evidence" value="ECO:0007669"/>
    <property type="project" value="TreeGrafter"/>
</dbReference>
<protein>
    <submittedName>
        <fullName evidence="10">GAL4</fullName>
    </submittedName>
</protein>
<organism evidence="10 11">
    <name type="scientific">Geosmithia morbida</name>
    <dbReference type="NCBI Taxonomy" id="1094350"/>
    <lineage>
        <taxon>Eukaryota</taxon>
        <taxon>Fungi</taxon>
        <taxon>Dikarya</taxon>
        <taxon>Ascomycota</taxon>
        <taxon>Pezizomycotina</taxon>
        <taxon>Sordariomycetes</taxon>
        <taxon>Hypocreomycetidae</taxon>
        <taxon>Hypocreales</taxon>
        <taxon>Bionectriaceae</taxon>
        <taxon>Geosmithia</taxon>
    </lineage>
</organism>
<dbReference type="PANTHER" id="PTHR47782">
    <property type="entry name" value="ZN(II)2CYS6 TRANSCRIPTION FACTOR (EUROFUNG)-RELATED"/>
    <property type="match status" value="1"/>
</dbReference>
<dbReference type="CDD" id="cd12148">
    <property type="entry name" value="fungal_TF_MHR"/>
    <property type="match status" value="1"/>
</dbReference>
<dbReference type="CDD" id="cd00067">
    <property type="entry name" value="GAL4"/>
    <property type="match status" value="1"/>
</dbReference>
<feature type="compositionally biased region" description="Polar residues" evidence="8">
    <location>
        <begin position="112"/>
        <end position="143"/>
    </location>
</feature>
<name>A0A9P4YZQ0_9HYPO</name>
<evidence type="ECO:0000256" key="2">
    <source>
        <dbReference type="ARBA" id="ARBA00022723"/>
    </source>
</evidence>
<evidence type="ECO:0000313" key="11">
    <source>
        <dbReference type="Proteomes" id="UP000749293"/>
    </source>
</evidence>
<dbReference type="GO" id="GO:0008270">
    <property type="term" value="F:zinc ion binding"/>
    <property type="evidence" value="ECO:0007669"/>
    <property type="project" value="InterPro"/>
</dbReference>
<dbReference type="Gene3D" id="4.10.240.10">
    <property type="entry name" value="Zn(2)-C6 fungal-type DNA-binding domain"/>
    <property type="match status" value="1"/>
</dbReference>
<reference evidence="10" key="1">
    <citation type="submission" date="2020-03" db="EMBL/GenBank/DDBJ databases">
        <title>Site-based positive gene gene selection in Geosmithia morbida across the United States reveals a broad range of putative effectors and factors for local host and environmental adapation.</title>
        <authorList>
            <person name="Onufrak A."/>
            <person name="Murdoch R.W."/>
            <person name="Gazis R."/>
            <person name="Huff M."/>
            <person name="Staton M."/>
            <person name="Klingeman W."/>
            <person name="Hadziabdic D."/>
        </authorList>
    </citation>
    <scope>NUCLEOTIDE SEQUENCE</scope>
    <source>
        <strain evidence="10">1262</strain>
    </source>
</reference>
<evidence type="ECO:0000259" key="9">
    <source>
        <dbReference type="PROSITE" id="PS50048"/>
    </source>
</evidence>
<keyword evidence="4" id="KW-0805">Transcription regulation</keyword>
<evidence type="ECO:0000256" key="6">
    <source>
        <dbReference type="ARBA" id="ARBA00023163"/>
    </source>
</evidence>
<keyword evidence="3" id="KW-0862">Zinc</keyword>
<dbReference type="RefSeq" id="XP_035323388.1">
    <property type="nucleotide sequence ID" value="XM_035467376.1"/>
</dbReference>
<dbReference type="SMART" id="SM00066">
    <property type="entry name" value="GAL4"/>
    <property type="match status" value="1"/>
</dbReference>
<dbReference type="PROSITE" id="PS50048">
    <property type="entry name" value="ZN2_CY6_FUNGAL_2"/>
    <property type="match status" value="1"/>
</dbReference>
<comment type="subcellular location">
    <subcellularLocation>
        <location evidence="1">Nucleus</location>
    </subcellularLocation>
</comment>
<dbReference type="InterPro" id="IPR052202">
    <property type="entry name" value="Yeast_MetPath_Reg"/>
</dbReference>
<dbReference type="GO" id="GO:0000981">
    <property type="term" value="F:DNA-binding transcription factor activity, RNA polymerase II-specific"/>
    <property type="evidence" value="ECO:0007669"/>
    <property type="project" value="InterPro"/>
</dbReference>
<evidence type="ECO:0000256" key="3">
    <source>
        <dbReference type="ARBA" id="ARBA00022833"/>
    </source>
</evidence>
<keyword evidence="11" id="KW-1185">Reference proteome</keyword>
<dbReference type="InterPro" id="IPR036864">
    <property type="entry name" value="Zn2-C6_fun-type_DNA-bd_sf"/>
</dbReference>
<gene>
    <name evidence="10" type="ORF">GMORB2_5402</name>
</gene>
<dbReference type="PROSITE" id="PS00463">
    <property type="entry name" value="ZN2_CY6_FUNGAL_1"/>
    <property type="match status" value="1"/>
</dbReference>
<dbReference type="GO" id="GO:0005634">
    <property type="term" value="C:nucleus"/>
    <property type="evidence" value="ECO:0007669"/>
    <property type="project" value="UniProtKB-SubCell"/>
</dbReference>
<feature type="domain" description="Zn(2)-C6 fungal-type" evidence="9">
    <location>
        <begin position="13"/>
        <end position="43"/>
    </location>
</feature>
<dbReference type="Pfam" id="PF04082">
    <property type="entry name" value="Fungal_trans"/>
    <property type="match status" value="1"/>
</dbReference>
<keyword evidence="7" id="KW-0539">Nucleus</keyword>
<accession>A0A9P4YZQ0</accession>
<evidence type="ECO:0000256" key="4">
    <source>
        <dbReference type="ARBA" id="ARBA00023015"/>
    </source>
</evidence>
<keyword evidence="5" id="KW-0238">DNA-binding</keyword>